<dbReference type="InterPro" id="IPR050275">
    <property type="entry name" value="PGM_Phosphatase"/>
</dbReference>
<evidence type="ECO:0000313" key="4">
    <source>
        <dbReference type="Proteomes" id="UP000032266"/>
    </source>
</evidence>
<dbReference type="AlphaFoldDB" id="A0A0C5VYX7"/>
<dbReference type="Pfam" id="PF00300">
    <property type="entry name" value="His_Phos_1"/>
    <property type="match status" value="1"/>
</dbReference>
<dbReference type="Proteomes" id="UP000032266">
    <property type="component" value="Chromosome"/>
</dbReference>
<dbReference type="OrthoDB" id="9781415at2"/>
<dbReference type="RefSeq" id="WP_044617861.1">
    <property type="nucleotide sequence ID" value="NZ_CP007142.1"/>
</dbReference>
<dbReference type="InterPro" id="IPR029033">
    <property type="entry name" value="His_PPase_superfam"/>
</dbReference>
<sequence length="216" mass="24417">MNLTSLVSPLRIYLIRHAETDWTLSRRYTGHTEIALTANGEVEAQKLGHRLRDTPFTHVFTSPRLRARQTCRLAQLGNRADIDPDLDEWNYGDYEGLRSVDIRHQRPEWNLFQNGCPQGETPEQVSERADRLIDRLGSYHGNVVVFSHGHFGSTVAVRWIGLPIATAEHFPLATASISILAFNPQHLETPVIALWNAILPRQMSPPVNLADTALRL</sequence>
<dbReference type="CDD" id="cd07067">
    <property type="entry name" value="HP_PGM_like"/>
    <property type="match status" value="1"/>
</dbReference>
<dbReference type="STRING" id="1445510.YC6258_03588"/>
<reference evidence="3 4" key="1">
    <citation type="submission" date="2014-01" db="EMBL/GenBank/DDBJ databases">
        <title>Full genme sequencing of cellulolytic bacterium Gynuella sunshinyii YC6258T gen. nov., sp. nov.</title>
        <authorList>
            <person name="Khan H."/>
            <person name="Chung E.J."/>
            <person name="Chung Y.R."/>
        </authorList>
    </citation>
    <scope>NUCLEOTIDE SEQUENCE [LARGE SCALE GENOMIC DNA]</scope>
    <source>
        <strain evidence="3 4">YC6258</strain>
    </source>
</reference>
<feature type="binding site" evidence="2">
    <location>
        <begin position="29"/>
        <end position="30"/>
    </location>
    <ligand>
        <name>substrate</name>
    </ligand>
</feature>
<evidence type="ECO:0000256" key="1">
    <source>
        <dbReference type="PIRSR" id="PIRSR613078-1"/>
    </source>
</evidence>
<feature type="binding site" evidence="2">
    <location>
        <position position="66"/>
    </location>
    <ligand>
        <name>substrate</name>
    </ligand>
</feature>
<organism evidence="3 4">
    <name type="scientific">Gynuella sunshinyii YC6258</name>
    <dbReference type="NCBI Taxonomy" id="1445510"/>
    <lineage>
        <taxon>Bacteria</taxon>
        <taxon>Pseudomonadati</taxon>
        <taxon>Pseudomonadota</taxon>
        <taxon>Gammaproteobacteria</taxon>
        <taxon>Oceanospirillales</taxon>
        <taxon>Saccharospirillaceae</taxon>
        <taxon>Gynuella</taxon>
    </lineage>
</organism>
<proteinExistence type="predicted"/>
<dbReference type="KEGG" id="gsn:YC6258_03588"/>
<feature type="binding site" evidence="2">
    <location>
        <begin position="88"/>
        <end position="91"/>
    </location>
    <ligand>
        <name>substrate</name>
    </ligand>
</feature>
<dbReference type="SUPFAM" id="SSF53254">
    <property type="entry name" value="Phosphoglycerate mutase-like"/>
    <property type="match status" value="1"/>
</dbReference>
<gene>
    <name evidence="3" type="ORF">YC6258_03588</name>
</gene>
<name>A0A0C5VYX7_9GAMM</name>
<accession>A0A0C5VYX7</accession>
<feature type="active site" description="Tele-phosphohistidine intermediate" evidence="1">
    <location>
        <position position="17"/>
    </location>
</feature>
<dbReference type="PANTHER" id="PTHR48100">
    <property type="entry name" value="BROAD-SPECIFICITY PHOSPHATASE YOR283W-RELATED"/>
    <property type="match status" value="1"/>
</dbReference>
<dbReference type="InterPro" id="IPR013078">
    <property type="entry name" value="His_Pase_superF_clade-1"/>
</dbReference>
<dbReference type="GO" id="GO:0016791">
    <property type="term" value="F:phosphatase activity"/>
    <property type="evidence" value="ECO:0007669"/>
    <property type="project" value="TreeGrafter"/>
</dbReference>
<evidence type="ECO:0000313" key="3">
    <source>
        <dbReference type="EMBL" id="AJQ95624.1"/>
    </source>
</evidence>
<dbReference type="Gene3D" id="3.40.50.1240">
    <property type="entry name" value="Phosphoglycerate mutase-like"/>
    <property type="match status" value="1"/>
</dbReference>
<dbReference type="SMART" id="SM00855">
    <property type="entry name" value="PGAM"/>
    <property type="match status" value="1"/>
</dbReference>
<dbReference type="EMBL" id="CP007142">
    <property type="protein sequence ID" value="AJQ95624.1"/>
    <property type="molecule type" value="Genomic_DNA"/>
</dbReference>
<evidence type="ECO:0000256" key="2">
    <source>
        <dbReference type="PIRSR" id="PIRSR613078-2"/>
    </source>
</evidence>
<protein>
    <submittedName>
        <fullName evidence="3">Fructose-2,6-bisphosphatase</fullName>
    </submittedName>
</protein>
<keyword evidence="4" id="KW-1185">Reference proteome</keyword>
<dbReference type="HOGENOM" id="CLU_033323_13_1_6"/>
<dbReference type="PANTHER" id="PTHR48100:SF15">
    <property type="entry name" value="SEDOHEPTULOSE 1,7-BISPHOSPHATASE"/>
    <property type="match status" value="1"/>
</dbReference>
<feature type="active site" description="Proton donor/acceptor" evidence="1">
    <location>
        <position position="88"/>
    </location>
</feature>